<dbReference type="EMBL" id="CAKOFQ010009764">
    <property type="protein sequence ID" value="CAH2018473.1"/>
    <property type="molecule type" value="Genomic_DNA"/>
</dbReference>
<dbReference type="OrthoDB" id="1728974at2759"/>
<evidence type="ECO:0000313" key="2">
    <source>
        <dbReference type="EMBL" id="CAH2018473.1"/>
    </source>
</evidence>
<protein>
    <submittedName>
        <fullName evidence="2">Uncharacterized protein</fullName>
    </submittedName>
</protein>
<dbReference type="Proteomes" id="UP001152888">
    <property type="component" value="Unassembled WGS sequence"/>
</dbReference>
<organism evidence="2 3">
    <name type="scientific">Acanthoscelides obtectus</name>
    <name type="common">Bean weevil</name>
    <name type="synonym">Bruchus obtectus</name>
    <dbReference type="NCBI Taxonomy" id="200917"/>
    <lineage>
        <taxon>Eukaryota</taxon>
        <taxon>Metazoa</taxon>
        <taxon>Ecdysozoa</taxon>
        <taxon>Arthropoda</taxon>
        <taxon>Hexapoda</taxon>
        <taxon>Insecta</taxon>
        <taxon>Pterygota</taxon>
        <taxon>Neoptera</taxon>
        <taxon>Endopterygota</taxon>
        <taxon>Coleoptera</taxon>
        <taxon>Polyphaga</taxon>
        <taxon>Cucujiformia</taxon>
        <taxon>Chrysomeloidea</taxon>
        <taxon>Chrysomelidae</taxon>
        <taxon>Bruchinae</taxon>
        <taxon>Bruchini</taxon>
        <taxon>Acanthoscelides</taxon>
    </lineage>
</organism>
<feature type="region of interest" description="Disordered" evidence="1">
    <location>
        <begin position="44"/>
        <end position="104"/>
    </location>
</feature>
<comment type="caution">
    <text evidence="2">The sequence shown here is derived from an EMBL/GenBank/DDBJ whole genome shotgun (WGS) entry which is preliminary data.</text>
</comment>
<keyword evidence="3" id="KW-1185">Reference proteome</keyword>
<proteinExistence type="predicted"/>
<sequence>MPKKKRGNNWYAKKRIIKNPTTISINDSMQDEPEIEQIAESMTVEQPQPGPSTATHTPGQTQESNISVKGKKRKHKRKLCLSKRKKHTVIHTASLHSDHSSSSLTSSTIDQQMVIHNTTASSDIPIQTTTKGKMNKGKTPLKKSKKPNEPLQSTLPVISQHLIQCSVSQSNEEVFINEASRIITAFPNNHIAIPGPSRLSNTR</sequence>
<accession>A0A9P0QEQ8</accession>
<reference evidence="2" key="1">
    <citation type="submission" date="2022-03" db="EMBL/GenBank/DDBJ databases">
        <authorList>
            <person name="Sayadi A."/>
        </authorList>
    </citation>
    <scope>NUCLEOTIDE SEQUENCE</scope>
</reference>
<dbReference type="AlphaFoldDB" id="A0A9P0QEQ8"/>
<name>A0A9P0QEQ8_ACAOB</name>
<evidence type="ECO:0000256" key="1">
    <source>
        <dbReference type="SAM" id="MobiDB-lite"/>
    </source>
</evidence>
<feature type="compositionally biased region" description="Basic residues" evidence="1">
    <location>
        <begin position="133"/>
        <end position="145"/>
    </location>
</feature>
<feature type="compositionally biased region" description="Polar residues" evidence="1">
    <location>
        <begin position="44"/>
        <end position="67"/>
    </location>
</feature>
<feature type="compositionally biased region" description="Basic residues" evidence="1">
    <location>
        <begin position="69"/>
        <end position="89"/>
    </location>
</feature>
<feature type="region of interest" description="Disordered" evidence="1">
    <location>
        <begin position="125"/>
        <end position="150"/>
    </location>
</feature>
<gene>
    <name evidence="2" type="ORF">ACAOBT_LOCUS36626</name>
</gene>
<evidence type="ECO:0000313" key="3">
    <source>
        <dbReference type="Proteomes" id="UP001152888"/>
    </source>
</evidence>